<dbReference type="EMBL" id="CP073910">
    <property type="protein sequence ID" value="QUT04063.1"/>
    <property type="molecule type" value="Genomic_DNA"/>
</dbReference>
<organism evidence="1 2">
    <name type="scientific">Sphingobium phenoxybenzoativorans</name>
    <dbReference type="NCBI Taxonomy" id="1592790"/>
    <lineage>
        <taxon>Bacteria</taxon>
        <taxon>Pseudomonadati</taxon>
        <taxon>Pseudomonadota</taxon>
        <taxon>Alphaproteobacteria</taxon>
        <taxon>Sphingomonadales</taxon>
        <taxon>Sphingomonadaceae</taxon>
        <taxon>Sphingobium</taxon>
    </lineage>
</organism>
<evidence type="ECO:0000313" key="1">
    <source>
        <dbReference type="EMBL" id="QUT04063.1"/>
    </source>
</evidence>
<accession>A0A975Q061</accession>
<gene>
    <name evidence="1" type="ORF">KFK14_12990</name>
</gene>
<dbReference type="Proteomes" id="UP000681425">
    <property type="component" value="Chromosome"/>
</dbReference>
<proteinExistence type="predicted"/>
<dbReference type="AlphaFoldDB" id="A0A975Q061"/>
<dbReference type="RefSeq" id="WP_212607958.1">
    <property type="nucleotide sequence ID" value="NZ_CP073910.1"/>
</dbReference>
<name>A0A975Q061_9SPHN</name>
<dbReference type="KEGG" id="spph:KFK14_12990"/>
<evidence type="ECO:0000313" key="2">
    <source>
        <dbReference type="Proteomes" id="UP000681425"/>
    </source>
</evidence>
<reference evidence="1" key="1">
    <citation type="submission" date="2021-04" db="EMBL/GenBank/DDBJ databases">
        <title>Isolation of p-tert-butylphenol degrading bacteria Sphingobium phenoxybenzoativorans Tas13 from active sludge.</title>
        <authorList>
            <person name="Li Y."/>
        </authorList>
    </citation>
    <scope>NUCLEOTIDE SEQUENCE</scope>
    <source>
        <strain evidence="1">Tas13</strain>
    </source>
</reference>
<protein>
    <submittedName>
        <fullName evidence="1">Uncharacterized protein</fullName>
    </submittedName>
</protein>
<sequence length="158" mass="16403">MAGLTSTDSPLMRNARASGLAQANRRGLVNSSIAGQASETAALAAATPIASQEAAQAATANTAWGTNKASLASNERNTAAQIASDEKTKFATLAAQDRQAQADAIARLNDTYTGGIGNTLQNDKIPAATRSAAQRDIANLYTTSIARMRALYNYSPAW</sequence>
<keyword evidence="2" id="KW-1185">Reference proteome</keyword>